<keyword evidence="2" id="KW-1185">Reference proteome</keyword>
<sequence>MCFRCGNWDHTLHSCPTLQLNPFRDEKNKQEYGVWLSVDGKFHEEYKLLLTIKLDEFGQISYINYINASSLEKPLSHRPFHYAMVRYDGKRRAGSSRSALLPPRNPTSVELCQVPTAAKNWSKRTVQGTKRKLESGEHEAQGNGLSGGLALFWYDDLVNVHILSSIGHVDAKITPTYSMPMRQFTGFYGHPTYDARAHTCTLLCQLGILHTLPWLCRGDFNEILSHEKKWT</sequence>
<gene>
    <name evidence="1" type="ORF">M9H77_12384</name>
</gene>
<evidence type="ECO:0000313" key="1">
    <source>
        <dbReference type="EMBL" id="KAI5672020.1"/>
    </source>
</evidence>
<evidence type="ECO:0000313" key="2">
    <source>
        <dbReference type="Proteomes" id="UP001060085"/>
    </source>
</evidence>
<proteinExistence type="predicted"/>
<dbReference type="EMBL" id="CM044703">
    <property type="protein sequence ID" value="KAI5672020.1"/>
    <property type="molecule type" value="Genomic_DNA"/>
</dbReference>
<reference evidence="2" key="1">
    <citation type="journal article" date="2023" name="Nat. Plants">
        <title>Single-cell RNA sequencing provides a high-resolution roadmap for understanding the multicellular compartmentation of specialized metabolism.</title>
        <authorList>
            <person name="Sun S."/>
            <person name="Shen X."/>
            <person name="Li Y."/>
            <person name="Li Y."/>
            <person name="Wang S."/>
            <person name="Li R."/>
            <person name="Zhang H."/>
            <person name="Shen G."/>
            <person name="Guo B."/>
            <person name="Wei J."/>
            <person name="Xu J."/>
            <person name="St-Pierre B."/>
            <person name="Chen S."/>
            <person name="Sun C."/>
        </authorList>
    </citation>
    <scope>NUCLEOTIDE SEQUENCE [LARGE SCALE GENOMIC DNA]</scope>
</reference>
<protein>
    <submittedName>
        <fullName evidence="1">Uncharacterized protein</fullName>
    </submittedName>
</protein>
<comment type="caution">
    <text evidence="1">The sequence shown here is derived from an EMBL/GenBank/DDBJ whole genome shotgun (WGS) entry which is preliminary data.</text>
</comment>
<organism evidence="1 2">
    <name type="scientific">Catharanthus roseus</name>
    <name type="common">Madagascar periwinkle</name>
    <name type="synonym">Vinca rosea</name>
    <dbReference type="NCBI Taxonomy" id="4058"/>
    <lineage>
        <taxon>Eukaryota</taxon>
        <taxon>Viridiplantae</taxon>
        <taxon>Streptophyta</taxon>
        <taxon>Embryophyta</taxon>
        <taxon>Tracheophyta</taxon>
        <taxon>Spermatophyta</taxon>
        <taxon>Magnoliopsida</taxon>
        <taxon>eudicotyledons</taxon>
        <taxon>Gunneridae</taxon>
        <taxon>Pentapetalae</taxon>
        <taxon>asterids</taxon>
        <taxon>lamiids</taxon>
        <taxon>Gentianales</taxon>
        <taxon>Apocynaceae</taxon>
        <taxon>Rauvolfioideae</taxon>
        <taxon>Vinceae</taxon>
        <taxon>Catharanthinae</taxon>
        <taxon>Catharanthus</taxon>
    </lineage>
</organism>
<dbReference type="Proteomes" id="UP001060085">
    <property type="component" value="Linkage Group LG03"/>
</dbReference>
<name>A0ACC0BH80_CATRO</name>
<accession>A0ACC0BH80</accession>